<dbReference type="Proteomes" id="UP001151760">
    <property type="component" value="Unassembled WGS sequence"/>
</dbReference>
<protein>
    <submittedName>
        <fullName evidence="2">Uncharacterized protein</fullName>
    </submittedName>
</protein>
<keyword evidence="1" id="KW-0472">Membrane</keyword>
<organism evidence="2 3">
    <name type="scientific">Tanacetum coccineum</name>
    <dbReference type="NCBI Taxonomy" id="301880"/>
    <lineage>
        <taxon>Eukaryota</taxon>
        <taxon>Viridiplantae</taxon>
        <taxon>Streptophyta</taxon>
        <taxon>Embryophyta</taxon>
        <taxon>Tracheophyta</taxon>
        <taxon>Spermatophyta</taxon>
        <taxon>Magnoliopsida</taxon>
        <taxon>eudicotyledons</taxon>
        <taxon>Gunneridae</taxon>
        <taxon>Pentapetalae</taxon>
        <taxon>asterids</taxon>
        <taxon>campanulids</taxon>
        <taxon>Asterales</taxon>
        <taxon>Asteraceae</taxon>
        <taxon>Asteroideae</taxon>
        <taxon>Anthemideae</taxon>
        <taxon>Anthemidinae</taxon>
        <taxon>Tanacetum</taxon>
    </lineage>
</organism>
<evidence type="ECO:0000313" key="2">
    <source>
        <dbReference type="EMBL" id="GJT94485.1"/>
    </source>
</evidence>
<keyword evidence="1" id="KW-0812">Transmembrane</keyword>
<gene>
    <name evidence="2" type="ORF">Tco_1090003</name>
</gene>
<sequence>MPLHVKNGHINNCFNISEDSRQCFDYCLVFPTSFGGFLHLASPMQLVVVVLVAALAPEFVLGFALLESGLSQLDLHSAPLGLQLVSAQVYVEYVMV</sequence>
<reference evidence="2" key="2">
    <citation type="submission" date="2022-01" db="EMBL/GenBank/DDBJ databases">
        <authorList>
            <person name="Yamashiro T."/>
            <person name="Shiraishi A."/>
            <person name="Satake H."/>
            <person name="Nakayama K."/>
        </authorList>
    </citation>
    <scope>NUCLEOTIDE SEQUENCE</scope>
</reference>
<accession>A0ABQ5I4E8</accession>
<feature type="transmembrane region" description="Helical" evidence="1">
    <location>
        <begin position="46"/>
        <end position="66"/>
    </location>
</feature>
<evidence type="ECO:0000313" key="3">
    <source>
        <dbReference type="Proteomes" id="UP001151760"/>
    </source>
</evidence>
<dbReference type="EMBL" id="BQNB010020300">
    <property type="protein sequence ID" value="GJT94485.1"/>
    <property type="molecule type" value="Genomic_DNA"/>
</dbReference>
<reference evidence="2" key="1">
    <citation type="journal article" date="2022" name="Int. J. Mol. Sci.">
        <title>Draft Genome of Tanacetum Coccineum: Genomic Comparison of Closely Related Tanacetum-Family Plants.</title>
        <authorList>
            <person name="Yamashiro T."/>
            <person name="Shiraishi A."/>
            <person name="Nakayama K."/>
            <person name="Satake H."/>
        </authorList>
    </citation>
    <scope>NUCLEOTIDE SEQUENCE</scope>
</reference>
<name>A0ABQ5I4E8_9ASTR</name>
<keyword evidence="3" id="KW-1185">Reference proteome</keyword>
<keyword evidence="1" id="KW-1133">Transmembrane helix</keyword>
<evidence type="ECO:0000256" key="1">
    <source>
        <dbReference type="SAM" id="Phobius"/>
    </source>
</evidence>
<comment type="caution">
    <text evidence="2">The sequence shown here is derived from an EMBL/GenBank/DDBJ whole genome shotgun (WGS) entry which is preliminary data.</text>
</comment>
<proteinExistence type="predicted"/>